<dbReference type="SUPFAM" id="SSF69360">
    <property type="entry name" value="Cell wall binding repeat"/>
    <property type="match status" value="1"/>
</dbReference>
<dbReference type="InterPro" id="IPR032774">
    <property type="entry name" value="WG_beta_rep"/>
</dbReference>
<keyword evidence="1" id="KW-0175">Coiled coil</keyword>
<organism evidence="2 3">
    <name type="scientific">Hymenobacter artigasi</name>
    <dbReference type="NCBI Taxonomy" id="2719616"/>
    <lineage>
        <taxon>Bacteria</taxon>
        <taxon>Pseudomonadati</taxon>
        <taxon>Bacteroidota</taxon>
        <taxon>Cytophagia</taxon>
        <taxon>Cytophagales</taxon>
        <taxon>Hymenobacteraceae</taxon>
        <taxon>Hymenobacter</taxon>
    </lineage>
</organism>
<comment type="caution">
    <text evidence="2">The sequence shown here is derived from an EMBL/GenBank/DDBJ whole genome shotgun (WGS) entry which is preliminary data.</text>
</comment>
<accession>A0ABX1HL44</accession>
<evidence type="ECO:0008006" key="4">
    <source>
        <dbReference type="Google" id="ProtNLM"/>
    </source>
</evidence>
<proteinExistence type="predicted"/>
<dbReference type="Proteomes" id="UP000717634">
    <property type="component" value="Unassembled WGS sequence"/>
</dbReference>
<dbReference type="EMBL" id="JAAVTK010000006">
    <property type="protein sequence ID" value="NKI89711.1"/>
    <property type="molecule type" value="Genomic_DNA"/>
</dbReference>
<gene>
    <name evidence="2" type="ORF">HBN54_002310</name>
</gene>
<dbReference type="PANTHER" id="PTHR37841:SF1">
    <property type="entry name" value="DUF3298 DOMAIN-CONTAINING PROTEIN"/>
    <property type="match status" value="1"/>
</dbReference>
<evidence type="ECO:0000313" key="3">
    <source>
        <dbReference type="Proteomes" id="UP000717634"/>
    </source>
</evidence>
<name>A0ABX1HL44_9BACT</name>
<dbReference type="Pfam" id="PF14903">
    <property type="entry name" value="WG_beta_rep"/>
    <property type="match status" value="3"/>
</dbReference>
<evidence type="ECO:0000313" key="2">
    <source>
        <dbReference type="EMBL" id="NKI89711.1"/>
    </source>
</evidence>
<evidence type="ECO:0000256" key="1">
    <source>
        <dbReference type="SAM" id="Coils"/>
    </source>
</evidence>
<feature type="coiled-coil region" evidence="1">
    <location>
        <begin position="252"/>
        <end position="364"/>
    </location>
</feature>
<reference evidence="2 3" key="1">
    <citation type="submission" date="2020-03" db="EMBL/GenBank/DDBJ databases">
        <title>Genomic Encyclopedia of Type Strains, Phase IV (KMG-V): Genome sequencing to study the core and pangenomes of soil and plant-associated prokaryotes.</title>
        <authorList>
            <person name="Whitman W."/>
        </authorList>
    </citation>
    <scope>NUCLEOTIDE SEQUENCE [LARGE SCALE GENOMIC DNA]</scope>
    <source>
        <strain evidence="2 3">1B</strain>
    </source>
</reference>
<sequence>MVHCFLASPFIDVVRAGQFAALQATLQASPGPDTLLLGNLVLADGAAPLDAVVVRPHSITVLVFAPRGGRLSIPALGYGRWQLDGVALSGPDDFDNPFEQFREQKAALAGWLQPRFAPAQADLNGVSGLVLFEALVEFGPDVEAALSEAPAGFRIATSPADLPSYLRDLATPEINLTAADITEWAAEWAAFVAKPAAPESAAMASEPASATQAQDLAQMATSGSTFLGQKARALWGWLGANDVPDDDLPYGYTATLSARNEEKQQLEQLRQQMQADLSTQLQALEVREAERERSIAQLRTELAQAPPVAAEATALVSRLGAETREKAALEAEMQASRDELAARNQELDAKIQQLSQLIGQLSTAPAASAPAPAAAPPIVAAALPVAPVAPPVTAAAPVTESKPAAATAPVPVAASPPAAAPVLPNSKSAEIAPALGKSDSYTANSGAASAQASPLASAIANHLAGLRARAQAGAAALRPRLRQGWEWGQAQPRAVLAAGGVAVLGLGIWALSHAGSTPPVPFQENGRWGYADASGQPVIPAQFTAASPFEKGQAVVAKDGAYGFVDEKGKEIIPAAYDALNPYAGGYARARVGDAYTFIDEDGQEFDHYYFNALDFAEGHAAVLDHRGWHYISGPTEPDTPPIAFKEAYTFAEGLARVKLPDGYTFITVDYLADPGQGTKPFGRYEQATDFANGQARVKQAGRSFTINKDGEEIK</sequence>
<protein>
    <recommendedName>
        <fullName evidence="4">WG repeat-containing protein</fullName>
    </recommendedName>
</protein>
<keyword evidence="3" id="KW-1185">Reference proteome</keyword>
<dbReference type="PANTHER" id="PTHR37841">
    <property type="entry name" value="GLR2918 PROTEIN"/>
    <property type="match status" value="1"/>
</dbReference>
<dbReference type="RefSeq" id="WP_168673338.1">
    <property type="nucleotide sequence ID" value="NZ_JAAVTK010000006.1"/>
</dbReference>